<dbReference type="SUPFAM" id="SSF140566">
    <property type="entry name" value="FlgN-like"/>
    <property type="match status" value="1"/>
</dbReference>
<organism evidence="2 3">
    <name type="scientific">Nocardioides soli</name>
    <dbReference type="NCBI Taxonomy" id="1036020"/>
    <lineage>
        <taxon>Bacteria</taxon>
        <taxon>Bacillati</taxon>
        <taxon>Actinomycetota</taxon>
        <taxon>Actinomycetes</taxon>
        <taxon>Propionibacteriales</taxon>
        <taxon>Nocardioidaceae</taxon>
        <taxon>Nocardioides</taxon>
    </lineage>
</organism>
<dbReference type="EMBL" id="JACHWR010000002">
    <property type="protein sequence ID" value="MBB3043022.1"/>
    <property type="molecule type" value="Genomic_DNA"/>
</dbReference>
<comment type="caution">
    <text evidence="2">The sequence shown here is derived from an EMBL/GenBank/DDBJ whole genome shotgun (WGS) entry which is preliminary data.</text>
</comment>
<evidence type="ECO:0008006" key="4">
    <source>
        <dbReference type="Google" id="ProtNLM"/>
    </source>
</evidence>
<evidence type="ECO:0000313" key="2">
    <source>
        <dbReference type="EMBL" id="MBB3043022.1"/>
    </source>
</evidence>
<dbReference type="InterPro" id="IPR007809">
    <property type="entry name" value="FlgN-like"/>
</dbReference>
<dbReference type="InterPro" id="IPR036679">
    <property type="entry name" value="FlgN-like_sf"/>
</dbReference>
<gene>
    <name evidence="2" type="ORF">FHU40_002840</name>
</gene>
<protein>
    <recommendedName>
        <fullName evidence="4">Flagellar protein FlgN</fullName>
    </recommendedName>
</protein>
<evidence type="ECO:0000256" key="1">
    <source>
        <dbReference type="ARBA" id="ARBA00022795"/>
    </source>
</evidence>
<dbReference type="Pfam" id="PF05130">
    <property type="entry name" value="FlgN"/>
    <property type="match status" value="1"/>
</dbReference>
<name>A0A7W4Z1M3_9ACTN</name>
<dbReference type="Gene3D" id="1.20.58.300">
    <property type="entry name" value="FlgN-like"/>
    <property type="match status" value="1"/>
</dbReference>
<proteinExistence type="predicted"/>
<dbReference type="RefSeq" id="WP_183592921.1">
    <property type="nucleotide sequence ID" value="NZ_JACHWR010000002.1"/>
</dbReference>
<keyword evidence="3" id="KW-1185">Reference proteome</keyword>
<dbReference type="AlphaFoldDB" id="A0A7W4Z1M3"/>
<accession>A0A7W4Z1M3</accession>
<reference evidence="2 3" key="1">
    <citation type="submission" date="2020-08" db="EMBL/GenBank/DDBJ databases">
        <title>Sequencing the genomes of 1000 actinobacteria strains.</title>
        <authorList>
            <person name="Klenk H.-P."/>
        </authorList>
    </citation>
    <scope>NUCLEOTIDE SEQUENCE [LARGE SCALE GENOMIC DNA]</scope>
    <source>
        <strain evidence="2 3">DSM 105498</strain>
    </source>
</reference>
<evidence type="ECO:0000313" key="3">
    <source>
        <dbReference type="Proteomes" id="UP000589626"/>
    </source>
</evidence>
<dbReference type="Proteomes" id="UP000589626">
    <property type="component" value="Unassembled WGS sequence"/>
</dbReference>
<sequence length="158" mass="17140">MEKLTWVLWQERELLETLLYRLEIEELVMSTGRTRWLANAARDVDEAAAALREMEVLRAVAADEAAESAGLAPNAALGELIDAAPEPWAGILVDHRDSFLSLTDEIARVAQSNRALIVAGLRATQDTLLGIDRSAATYTAAGSVDHGDTRSAVIDRSL</sequence>
<dbReference type="GO" id="GO:0044780">
    <property type="term" value="P:bacterial-type flagellum assembly"/>
    <property type="evidence" value="ECO:0007669"/>
    <property type="project" value="InterPro"/>
</dbReference>
<keyword evidence="1" id="KW-1005">Bacterial flagellum biogenesis</keyword>